<name>A0A382BNK0_9ZZZZ</name>
<organism evidence="1">
    <name type="scientific">marine metagenome</name>
    <dbReference type="NCBI Taxonomy" id="408172"/>
    <lineage>
        <taxon>unclassified sequences</taxon>
        <taxon>metagenomes</taxon>
        <taxon>ecological metagenomes</taxon>
    </lineage>
</organism>
<evidence type="ECO:0000313" key="1">
    <source>
        <dbReference type="EMBL" id="SVB14972.1"/>
    </source>
</evidence>
<gene>
    <name evidence="1" type="ORF">METZ01_LOCUS167826</name>
</gene>
<dbReference type="AlphaFoldDB" id="A0A382BNK0"/>
<protein>
    <submittedName>
        <fullName evidence="1">Uncharacterized protein</fullName>
    </submittedName>
</protein>
<dbReference type="EMBL" id="UINC01030485">
    <property type="protein sequence ID" value="SVB14972.1"/>
    <property type="molecule type" value="Genomic_DNA"/>
</dbReference>
<sequence>MVGLGMDSDGHKRVTTGDNFVVAGGTQDTHDQMTETVVKINEKLTERGKCLNTVERTEFKDIAESVGLKEQPPPPDPENN</sequence>
<proteinExistence type="predicted"/>
<accession>A0A382BNK0</accession>
<reference evidence="1" key="1">
    <citation type="submission" date="2018-05" db="EMBL/GenBank/DDBJ databases">
        <authorList>
            <person name="Lanie J.A."/>
            <person name="Ng W.-L."/>
            <person name="Kazmierczak K.M."/>
            <person name="Andrzejewski T.M."/>
            <person name="Davidsen T.M."/>
            <person name="Wayne K.J."/>
            <person name="Tettelin H."/>
            <person name="Glass J.I."/>
            <person name="Rusch D."/>
            <person name="Podicherti R."/>
            <person name="Tsui H.-C.T."/>
            <person name="Winkler M.E."/>
        </authorList>
    </citation>
    <scope>NUCLEOTIDE SEQUENCE</scope>
</reference>